<dbReference type="InterPro" id="IPR007110">
    <property type="entry name" value="Ig-like_dom"/>
</dbReference>
<feature type="domain" description="Ig-like" evidence="11">
    <location>
        <begin position="247"/>
        <end position="339"/>
    </location>
</feature>
<dbReference type="InterPro" id="IPR013783">
    <property type="entry name" value="Ig-like_fold"/>
</dbReference>
<evidence type="ECO:0000256" key="10">
    <source>
        <dbReference type="SAM" id="Phobius"/>
    </source>
</evidence>
<evidence type="ECO:0000256" key="7">
    <source>
        <dbReference type="ARBA" id="ARBA00023136"/>
    </source>
</evidence>
<dbReference type="RefSeq" id="XP_038818078.1">
    <property type="nucleotide sequence ID" value="XM_038962150.1"/>
</dbReference>
<dbReference type="SMART" id="SM00294">
    <property type="entry name" value="4.1m"/>
    <property type="match status" value="1"/>
</dbReference>
<evidence type="ECO:0000256" key="2">
    <source>
        <dbReference type="ARBA" id="ARBA00007810"/>
    </source>
</evidence>
<comment type="similarity">
    <text evidence="2">Belongs to the nectin family.</text>
</comment>
<keyword evidence="12" id="KW-1185">Reference proteome</keyword>
<feature type="domain" description="Ig-like" evidence="11">
    <location>
        <begin position="347"/>
        <end position="435"/>
    </location>
</feature>
<dbReference type="PROSITE" id="PS00290">
    <property type="entry name" value="IG_MHC"/>
    <property type="match status" value="1"/>
</dbReference>
<dbReference type="InterPro" id="IPR036179">
    <property type="entry name" value="Ig-like_dom_sf"/>
</dbReference>
<comment type="subcellular location">
    <subcellularLocation>
        <location evidence="1">Membrane</location>
        <topology evidence="1">Single-pass type I membrane protein</topology>
    </subcellularLocation>
</comment>
<dbReference type="PANTHER" id="PTHR45889">
    <property type="entry name" value="IG-LIKE DOMAIN-CONTAINING PROTEIN"/>
    <property type="match status" value="1"/>
</dbReference>
<evidence type="ECO:0000256" key="9">
    <source>
        <dbReference type="ARBA" id="ARBA00023319"/>
    </source>
</evidence>
<dbReference type="SUPFAM" id="SSF48726">
    <property type="entry name" value="Immunoglobulin"/>
    <property type="match status" value="3"/>
</dbReference>
<evidence type="ECO:0000256" key="4">
    <source>
        <dbReference type="ARBA" id="ARBA00022729"/>
    </source>
</evidence>
<protein>
    <submittedName>
        <fullName evidence="13">Cell adhesion molecule 2-like</fullName>
    </submittedName>
</protein>
<keyword evidence="8" id="KW-1015">Disulfide bond</keyword>
<dbReference type="AlphaFoldDB" id="A0A8U0P4Z8"/>
<dbReference type="FunFam" id="2.60.40.10:FF:000013">
    <property type="entry name" value="cell adhesion molecule 1 isoform X1"/>
    <property type="match status" value="1"/>
</dbReference>
<keyword evidence="7 10" id="KW-0472">Membrane</keyword>
<dbReference type="PANTHER" id="PTHR45889:SF7">
    <property type="entry name" value="CELL ADHESION MOLECULE 2 ISOFORM X1"/>
    <property type="match status" value="1"/>
</dbReference>
<organism evidence="12 13">
    <name type="scientific">Salvelinus namaycush</name>
    <name type="common">Lake trout</name>
    <name type="synonym">Salmo namaycush</name>
    <dbReference type="NCBI Taxonomy" id="8040"/>
    <lineage>
        <taxon>Eukaryota</taxon>
        <taxon>Metazoa</taxon>
        <taxon>Chordata</taxon>
        <taxon>Craniata</taxon>
        <taxon>Vertebrata</taxon>
        <taxon>Euteleostomi</taxon>
        <taxon>Actinopterygii</taxon>
        <taxon>Neopterygii</taxon>
        <taxon>Teleostei</taxon>
        <taxon>Protacanthopterygii</taxon>
        <taxon>Salmoniformes</taxon>
        <taxon>Salmonidae</taxon>
        <taxon>Salmoninae</taxon>
        <taxon>Salvelinus</taxon>
    </lineage>
</organism>
<dbReference type="SMART" id="SM00408">
    <property type="entry name" value="IGc2"/>
    <property type="match status" value="3"/>
</dbReference>
<dbReference type="InterPro" id="IPR003599">
    <property type="entry name" value="Ig_sub"/>
</dbReference>
<keyword evidence="4" id="KW-0732">Signal</keyword>
<dbReference type="InterPro" id="IPR003598">
    <property type="entry name" value="Ig_sub2"/>
</dbReference>
<dbReference type="InterPro" id="IPR003006">
    <property type="entry name" value="Ig/MHC_CS"/>
</dbReference>
<feature type="transmembrane region" description="Helical" evidence="10">
    <location>
        <begin position="553"/>
        <end position="573"/>
    </location>
</feature>
<keyword evidence="5" id="KW-0677">Repeat</keyword>
<evidence type="ECO:0000256" key="6">
    <source>
        <dbReference type="ARBA" id="ARBA00022989"/>
    </source>
</evidence>
<evidence type="ECO:0000256" key="5">
    <source>
        <dbReference type="ARBA" id="ARBA00022737"/>
    </source>
</evidence>
<evidence type="ECO:0000259" key="11">
    <source>
        <dbReference type="PROSITE" id="PS50835"/>
    </source>
</evidence>
<evidence type="ECO:0000256" key="1">
    <source>
        <dbReference type="ARBA" id="ARBA00004479"/>
    </source>
</evidence>
<dbReference type="Pfam" id="PF07686">
    <property type="entry name" value="V-set"/>
    <property type="match status" value="1"/>
</dbReference>
<dbReference type="Proteomes" id="UP000808372">
    <property type="component" value="Chromosome 23"/>
</dbReference>
<dbReference type="InterPro" id="IPR013162">
    <property type="entry name" value="CD80_C2-set"/>
</dbReference>
<accession>A0A8U0P4Z8</accession>
<dbReference type="PROSITE" id="PS50835">
    <property type="entry name" value="IG_LIKE"/>
    <property type="match status" value="3"/>
</dbReference>
<gene>
    <name evidence="13" type="primary">LOC120018938</name>
</gene>
<sequence length="655" mass="71356">MKISDSSPVSQTLLKLSDSSPVSQTLLKLSDSSPVTQTLLKLSDSSPVSQTLLKLSDSSPVPQTLLKLSDSSPVSQTLLKLSDSSPVSQTLMKLSDSSPVTQTLLKLSDSSPVPQTLLKISDSSPVSQTLMKISDSSPVSQTLLKLSDSYPVPQTLLKLSDSSPVSQTLLKLSDSSPVSQTLMKLSDSSPVTQTLLKLSDSSPVPQTLLKLSDSSPITQTMPRSVELYILTVLFVTKATFRLSGQFPLTQNVTVTEGGTANMTCRVEYNDQTSLQWSNPAQQTLFFGDKKALRDNRIELVRASWAELTISISDISLSDEGQYTCSLFTMPVKTTKAFLTVLGVPERPEITGFTKPAMEGDEITLICTTSGSKPAAQIRWFRNDKEVTGTKEVNATGKSFTVKSSLQLQVDQSDDGVAYTCSVEHVSLSSNPYQVTEVLEVHYAPHVEISHSVIIPQEGQYFKLECVSKGNPLPEPVLWSKDGGELPDVERMIVEGRELTITALNKTDNGTYRCEASNYLGTSGAEYVLFVYAKDLPEPTKDPNAPGQQDPDHALIGGVVAVVVFITLCLIIALGRYLARHKGTYLTHEAKGSEDAPDADTAIINAEGNHAAEEKKEYFHQEAERNVLHLTPENIGYANNYAFREEYVKCINVNDM</sequence>
<keyword evidence="3 10" id="KW-0812">Transmembrane</keyword>
<evidence type="ECO:0000256" key="8">
    <source>
        <dbReference type="ARBA" id="ARBA00023157"/>
    </source>
</evidence>
<feature type="domain" description="Ig-like" evidence="11">
    <location>
        <begin position="444"/>
        <end position="531"/>
    </location>
</feature>
<dbReference type="InterPro" id="IPR003585">
    <property type="entry name" value="Neurexin-like"/>
</dbReference>
<dbReference type="GeneID" id="120018938"/>
<evidence type="ECO:0000313" key="13">
    <source>
        <dbReference type="RefSeq" id="XP_038818078.1"/>
    </source>
</evidence>
<dbReference type="Pfam" id="PF13927">
    <property type="entry name" value="Ig_3"/>
    <property type="match status" value="1"/>
</dbReference>
<dbReference type="KEGG" id="snh:120018938"/>
<keyword evidence="6 10" id="KW-1133">Transmembrane helix</keyword>
<evidence type="ECO:0000313" key="12">
    <source>
        <dbReference type="Proteomes" id="UP000808372"/>
    </source>
</evidence>
<dbReference type="SMART" id="SM00409">
    <property type="entry name" value="IG"/>
    <property type="match status" value="3"/>
</dbReference>
<dbReference type="GO" id="GO:0007156">
    <property type="term" value="P:homophilic cell adhesion via plasma membrane adhesion molecules"/>
    <property type="evidence" value="ECO:0007669"/>
    <property type="project" value="TreeGrafter"/>
</dbReference>
<evidence type="ECO:0000256" key="3">
    <source>
        <dbReference type="ARBA" id="ARBA00022692"/>
    </source>
</evidence>
<dbReference type="InterPro" id="IPR013106">
    <property type="entry name" value="Ig_V-set"/>
</dbReference>
<reference evidence="13" key="1">
    <citation type="submission" date="2025-08" db="UniProtKB">
        <authorList>
            <consortium name="RefSeq"/>
        </authorList>
    </citation>
    <scope>IDENTIFICATION</scope>
    <source>
        <tissue evidence="13">White muscle</tissue>
    </source>
</reference>
<name>A0A8U0P4Z8_SALNM</name>
<keyword evidence="9" id="KW-0393">Immunoglobulin domain</keyword>
<dbReference type="Gene3D" id="2.60.40.10">
    <property type="entry name" value="Immunoglobulins"/>
    <property type="match status" value="3"/>
</dbReference>
<dbReference type="GO" id="GO:0016020">
    <property type="term" value="C:membrane"/>
    <property type="evidence" value="ECO:0007669"/>
    <property type="project" value="UniProtKB-SubCell"/>
</dbReference>
<dbReference type="Pfam" id="PF08205">
    <property type="entry name" value="C2-set_2"/>
    <property type="match status" value="1"/>
</dbReference>
<proteinExistence type="inferred from homology"/>